<feature type="region of interest" description="Disordered" evidence="2">
    <location>
        <begin position="1"/>
        <end position="50"/>
    </location>
</feature>
<evidence type="ECO:0000313" key="3">
    <source>
        <dbReference type="EMBL" id="JAP83903.1"/>
    </source>
</evidence>
<dbReference type="AlphaFoldDB" id="A0A131YXH9"/>
<feature type="compositionally biased region" description="Acidic residues" evidence="2">
    <location>
        <begin position="152"/>
        <end position="161"/>
    </location>
</feature>
<reference evidence="3" key="1">
    <citation type="journal article" date="2016" name="Ticks Tick Borne Dis.">
        <title>De novo assembly and annotation of the salivary gland transcriptome of Rhipicephalus appendiculatus male and female ticks during blood feeding.</title>
        <authorList>
            <person name="de Castro M.H."/>
            <person name="de Klerk D."/>
            <person name="Pienaar R."/>
            <person name="Latif A.A."/>
            <person name="Rees D.J."/>
            <person name="Mans B.J."/>
        </authorList>
    </citation>
    <scope>NUCLEOTIDE SEQUENCE</scope>
    <source>
        <tissue evidence="3">Salivary glands</tissue>
    </source>
</reference>
<proteinExistence type="inferred from homology"/>
<dbReference type="Gene3D" id="6.10.250.1050">
    <property type="match status" value="1"/>
</dbReference>
<dbReference type="GO" id="GO:0004864">
    <property type="term" value="F:protein phosphatase inhibitor activity"/>
    <property type="evidence" value="ECO:0007669"/>
    <property type="project" value="InterPro"/>
</dbReference>
<name>A0A131YXH9_RHIAP</name>
<dbReference type="GO" id="GO:0009966">
    <property type="term" value="P:regulation of signal transduction"/>
    <property type="evidence" value="ECO:0007669"/>
    <property type="project" value="InterPro"/>
</dbReference>
<protein>
    <submittedName>
        <fullName evidence="3">Protein phosphatase inhibitor 2</fullName>
    </submittedName>
</protein>
<feature type="compositionally biased region" description="Low complexity" evidence="2">
    <location>
        <begin position="202"/>
        <end position="213"/>
    </location>
</feature>
<feature type="compositionally biased region" description="Basic and acidic residues" evidence="2">
    <location>
        <begin position="162"/>
        <end position="180"/>
    </location>
</feature>
<dbReference type="PANTHER" id="PTHR12398">
    <property type="entry name" value="PROTEIN PHOSPHATASE INHIBITOR"/>
    <property type="match status" value="1"/>
</dbReference>
<evidence type="ECO:0000256" key="2">
    <source>
        <dbReference type="SAM" id="MobiDB-lite"/>
    </source>
</evidence>
<comment type="similarity">
    <text evidence="1">Belongs to the protein phosphatase inhibitor 2 family.</text>
</comment>
<feature type="region of interest" description="Disordered" evidence="2">
    <location>
        <begin position="143"/>
        <end position="213"/>
    </location>
</feature>
<dbReference type="InterPro" id="IPR007062">
    <property type="entry name" value="PPI-2"/>
</dbReference>
<dbReference type="EMBL" id="GEDV01004654">
    <property type="protein sequence ID" value="JAP83903.1"/>
    <property type="molecule type" value="Transcribed_RNA"/>
</dbReference>
<sequence length="229" mass="25209">MSKDQPSAMRPGLRKSDSSTSARSILRSSKGASKPASPVSSNVAVKWNEENVKRTLHPQGKDYGLMKVNEPKTPFIYDEAKSPVSAHVLAQRIEARRSETLDAARAQREDAANMSEAERERQLEFERKRKMHYDEFFAVKEAREKMKKGESEEQAEDEVAQEEAKKLAEAQEEEAKEKAAQAKAAEAQAEEAMKESAEARAKAGAAAEARAAAAAAKAVSKVADIDKYK</sequence>
<dbReference type="Pfam" id="PF04979">
    <property type="entry name" value="IPP-2"/>
    <property type="match status" value="1"/>
</dbReference>
<organism evidence="3">
    <name type="scientific">Rhipicephalus appendiculatus</name>
    <name type="common">Brown ear tick</name>
    <dbReference type="NCBI Taxonomy" id="34631"/>
    <lineage>
        <taxon>Eukaryota</taxon>
        <taxon>Metazoa</taxon>
        <taxon>Ecdysozoa</taxon>
        <taxon>Arthropoda</taxon>
        <taxon>Chelicerata</taxon>
        <taxon>Arachnida</taxon>
        <taxon>Acari</taxon>
        <taxon>Parasitiformes</taxon>
        <taxon>Ixodida</taxon>
        <taxon>Ixodoidea</taxon>
        <taxon>Ixodidae</taxon>
        <taxon>Rhipicephalinae</taxon>
        <taxon>Rhipicephalus</taxon>
        <taxon>Rhipicephalus</taxon>
    </lineage>
</organism>
<feature type="compositionally biased region" description="Low complexity" evidence="2">
    <location>
        <begin position="18"/>
        <end position="29"/>
    </location>
</feature>
<evidence type="ECO:0000256" key="1">
    <source>
        <dbReference type="ARBA" id="ARBA00005472"/>
    </source>
</evidence>
<feature type="compositionally biased region" description="Basic and acidic residues" evidence="2">
    <location>
        <begin position="191"/>
        <end position="201"/>
    </location>
</feature>
<accession>A0A131YXH9</accession>
<dbReference type="PANTHER" id="PTHR12398:SF20">
    <property type="entry name" value="PROTEIN PHOSPHATASE 1 REGULATORY INHIBITOR SUBUNIT 2"/>
    <property type="match status" value="1"/>
</dbReference>